<evidence type="ECO:0000313" key="1">
    <source>
        <dbReference type="EMBL" id="CAB4881003.1"/>
    </source>
</evidence>
<dbReference type="EMBL" id="CAFBLS010000166">
    <property type="protein sequence ID" value="CAB4881003.1"/>
    <property type="molecule type" value="Genomic_DNA"/>
</dbReference>
<protein>
    <submittedName>
        <fullName evidence="1">Unannotated protein</fullName>
    </submittedName>
</protein>
<organism evidence="1">
    <name type="scientific">freshwater metagenome</name>
    <dbReference type="NCBI Taxonomy" id="449393"/>
    <lineage>
        <taxon>unclassified sequences</taxon>
        <taxon>metagenomes</taxon>
        <taxon>ecological metagenomes</taxon>
    </lineage>
</organism>
<name>A0A6J7ENB5_9ZZZZ</name>
<proteinExistence type="predicted"/>
<reference evidence="1" key="1">
    <citation type="submission" date="2020-05" db="EMBL/GenBank/DDBJ databases">
        <authorList>
            <person name="Chiriac C."/>
            <person name="Salcher M."/>
            <person name="Ghai R."/>
            <person name="Kavagutti S V."/>
        </authorList>
    </citation>
    <scope>NUCLEOTIDE SEQUENCE</scope>
</reference>
<gene>
    <name evidence="1" type="ORF">UFOPK3402_01311</name>
</gene>
<dbReference type="AlphaFoldDB" id="A0A6J7ENB5"/>
<sequence>MRRHLAQHVGEIKAIWPGAELDVEYHAVGIDTEDAALGVGNARSRVDNESACLERGCKKLAEQRVVFDDE</sequence>
<accession>A0A6J7ENB5</accession>